<comment type="caution">
    <text evidence="6">The sequence shown here is derived from an EMBL/GenBank/DDBJ whole genome shotgun (WGS) entry which is preliminary data.</text>
</comment>
<dbReference type="AlphaFoldDB" id="S0FQ21"/>
<dbReference type="eggNOG" id="COG1846">
    <property type="taxonomic scope" value="Bacteria"/>
</dbReference>
<proteinExistence type="predicted"/>
<feature type="domain" description="HTH marR-type" evidence="5">
    <location>
        <begin position="4"/>
        <end position="139"/>
    </location>
</feature>
<sequence>MENNTNLMEQFSRAMMLLHRYQHHSRKEQGPFADPHRGQGRILALLKMQPEISQKDMSYLLDMRNQSLSELLTKLEKAGFITRTQSETDRRVMDIRLTKEGEEAANQAEQGKQDSGQIFDCLNEEERKNLSEYLARIITQLEKQMGGEIDFPDAWGPRGSMPEMMQHLRESGGWMPGMMFFGNKQRIPPPPAPPKGHGDDLSPDDSDDE</sequence>
<name>S0FQ21_RUMCE</name>
<dbReference type="EMBL" id="AORV01000052">
    <property type="protein sequence ID" value="EMS70588.1"/>
    <property type="molecule type" value="Genomic_DNA"/>
</dbReference>
<evidence type="ECO:0000256" key="3">
    <source>
        <dbReference type="ARBA" id="ARBA00023163"/>
    </source>
</evidence>
<dbReference type="PRINTS" id="PR00598">
    <property type="entry name" value="HTHMARR"/>
</dbReference>
<dbReference type="InterPro" id="IPR023187">
    <property type="entry name" value="Tscrpt_reg_MarR-type_CS"/>
</dbReference>
<keyword evidence="2" id="KW-0238">DNA-binding</keyword>
<dbReference type="Proteomes" id="UP000014155">
    <property type="component" value="Unassembled WGS sequence"/>
</dbReference>
<dbReference type="PROSITE" id="PS01117">
    <property type="entry name" value="HTH_MARR_1"/>
    <property type="match status" value="1"/>
</dbReference>
<dbReference type="SUPFAM" id="SSF46785">
    <property type="entry name" value="Winged helix' DNA-binding domain"/>
    <property type="match status" value="1"/>
</dbReference>
<evidence type="ECO:0000313" key="7">
    <source>
        <dbReference type="Proteomes" id="UP000014155"/>
    </source>
</evidence>
<evidence type="ECO:0000256" key="2">
    <source>
        <dbReference type="ARBA" id="ARBA00023125"/>
    </source>
</evidence>
<gene>
    <name evidence="6" type="ORF">CTER_3716</name>
</gene>
<dbReference type="InterPro" id="IPR036390">
    <property type="entry name" value="WH_DNA-bd_sf"/>
</dbReference>
<feature type="region of interest" description="Disordered" evidence="4">
    <location>
        <begin position="176"/>
        <end position="209"/>
    </location>
</feature>
<dbReference type="PANTHER" id="PTHR42756">
    <property type="entry name" value="TRANSCRIPTIONAL REGULATOR, MARR"/>
    <property type="match status" value="1"/>
</dbReference>
<evidence type="ECO:0000256" key="1">
    <source>
        <dbReference type="ARBA" id="ARBA00023015"/>
    </source>
</evidence>
<dbReference type="RefSeq" id="WP_004628191.1">
    <property type="nucleotide sequence ID" value="NZ_AORV01000052.1"/>
</dbReference>
<evidence type="ECO:0000313" key="6">
    <source>
        <dbReference type="EMBL" id="EMS70588.1"/>
    </source>
</evidence>
<dbReference type="PANTHER" id="PTHR42756:SF1">
    <property type="entry name" value="TRANSCRIPTIONAL REPRESSOR OF EMRAB OPERON"/>
    <property type="match status" value="1"/>
</dbReference>
<accession>S0FQ21</accession>
<dbReference type="InterPro" id="IPR000835">
    <property type="entry name" value="HTH_MarR-typ"/>
</dbReference>
<keyword evidence="7" id="KW-1185">Reference proteome</keyword>
<dbReference type="GO" id="GO:0003700">
    <property type="term" value="F:DNA-binding transcription factor activity"/>
    <property type="evidence" value="ECO:0007669"/>
    <property type="project" value="InterPro"/>
</dbReference>
<dbReference type="GO" id="GO:0003677">
    <property type="term" value="F:DNA binding"/>
    <property type="evidence" value="ECO:0007669"/>
    <property type="project" value="UniProtKB-KW"/>
</dbReference>
<keyword evidence="1" id="KW-0805">Transcription regulation</keyword>
<dbReference type="InterPro" id="IPR036388">
    <property type="entry name" value="WH-like_DNA-bd_sf"/>
</dbReference>
<dbReference type="PATRIC" id="fig|1195236.3.peg.3934"/>
<dbReference type="Gene3D" id="1.10.10.10">
    <property type="entry name" value="Winged helix-like DNA-binding domain superfamily/Winged helix DNA-binding domain"/>
    <property type="match status" value="1"/>
</dbReference>
<evidence type="ECO:0000259" key="5">
    <source>
        <dbReference type="PROSITE" id="PS50995"/>
    </source>
</evidence>
<evidence type="ECO:0000256" key="4">
    <source>
        <dbReference type="SAM" id="MobiDB-lite"/>
    </source>
</evidence>
<dbReference type="STRING" id="1195236.CTER_3716"/>
<dbReference type="SMART" id="SM00347">
    <property type="entry name" value="HTH_MARR"/>
    <property type="match status" value="1"/>
</dbReference>
<organism evidence="6 7">
    <name type="scientific">Ruminiclostridium cellobioparum subsp. termitidis CT1112</name>
    <dbReference type="NCBI Taxonomy" id="1195236"/>
    <lineage>
        <taxon>Bacteria</taxon>
        <taxon>Bacillati</taxon>
        <taxon>Bacillota</taxon>
        <taxon>Clostridia</taxon>
        <taxon>Eubacteriales</taxon>
        <taxon>Oscillospiraceae</taxon>
        <taxon>Ruminiclostridium</taxon>
    </lineage>
</organism>
<protein>
    <submittedName>
        <fullName evidence="6">Transcriptional regulator</fullName>
    </submittedName>
</protein>
<reference evidence="6 7" key="1">
    <citation type="journal article" date="2013" name="Genome Announc.">
        <title>Draft Genome Sequence of the Cellulolytic, Mesophilic, Anaerobic Bacterium Clostridium termitidis Strain CT1112 (DSM 5398).</title>
        <authorList>
            <person name="Lal S."/>
            <person name="Ramachandran U."/>
            <person name="Zhang X."/>
            <person name="Munir R."/>
            <person name="Sparling R."/>
            <person name="Levin D.B."/>
        </authorList>
    </citation>
    <scope>NUCLEOTIDE SEQUENCE [LARGE SCALE GENOMIC DNA]</scope>
    <source>
        <strain evidence="6 7">CT1112</strain>
    </source>
</reference>
<keyword evidence="3" id="KW-0804">Transcription</keyword>
<dbReference type="Pfam" id="PF01047">
    <property type="entry name" value="MarR"/>
    <property type="match status" value="1"/>
</dbReference>
<dbReference type="PROSITE" id="PS50995">
    <property type="entry name" value="HTH_MARR_2"/>
    <property type="match status" value="1"/>
</dbReference>